<feature type="chain" id="PRO_5046923087" description="Secreted protein" evidence="1">
    <location>
        <begin position="22"/>
        <end position="57"/>
    </location>
</feature>
<sequence length="57" mass="5792">MRWSLIGILAAAVLAVTRARAATTATAVSLVPVSARELLTILRATALPPSATTSAMS</sequence>
<reference evidence="2 3" key="2">
    <citation type="journal article" date="2023" name="ChemBioChem">
        <title>Acyltransferase Domain Exchange between Two Independent Type I Polyketide Synthases in the Same Producer Strain of Macrolide Antibiotics.</title>
        <authorList>
            <person name="Kudo F."/>
            <person name="Kishikawa K."/>
            <person name="Tsuboi K."/>
            <person name="Kido T."/>
            <person name="Usui T."/>
            <person name="Hashimoto J."/>
            <person name="Shin-Ya K."/>
            <person name="Miyanaga A."/>
            <person name="Eguchi T."/>
        </authorList>
    </citation>
    <scope>NUCLEOTIDE SEQUENCE [LARGE SCALE GENOMIC DNA]</scope>
    <source>
        <strain evidence="2 3">A-8890</strain>
    </source>
</reference>
<dbReference type="Proteomes" id="UP001321542">
    <property type="component" value="Chromosome"/>
</dbReference>
<dbReference type="RefSeq" id="WP_286250871.1">
    <property type="nucleotide sequence ID" value="NZ_AP018448.1"/>
</dbReference>
<feature type="signal peptide" evidence="1">
    <location>
        <begin position="1"/>
        <end position="21"/>
    </location>
</feature>
<accession>A0ABM7F7T9</accession>
<gene>
    <name evidence="2" type="ORF">SGFS_032520</name>
</gene>
<proteinExistence type="predicted"/>
<evidence type="ECO:0000313" key="3">
    <source>
        <dbReference type="Proteomes" id="UP001321542"/>
    </source>
</evidence>
<dbReference type="EMBL" id="AP018448">
    <property type="protein sequence ID" value="BBC31958.1"/>
    <property type="molecule type" value="Genomic_DNA"/>
</dbReference>
<keyword evidence="1" id="KW-0732">Signal</keyword>
<name>A0ABM7F7T9_9ACTN</name>
<evidence type="ECO:0008006" key="4">
    <source>
        <dbReference type="Google" id="ProtNLM"/>
    </source>
</evidence>
<evidence type="ECO:0000256" key="1">
    <source>
        <dbReference type="SAM" id="SignalP"/>
    </source>
</evidence>
<evidence type="ECO:0000313" key="2">
    <source>
        <dbReference type="EMBL" id="BBC31958.1"/>
    </source>
</evidence>
<reference evidence="2 3" key="1">
    <citation type="journal article" date="2010" name="ChemBioChem">
        <title>Cloning and characterization of the biosynthetic gene cluster of 16-membered macrolide antibiotic FD-891: involvement of a dual functional cytochrome P450 monooxygenase catalyzing epoxidation and hydroxylation.</title>
        <authorList>
            <person name="Kudo F."/>
            <person name="Motegi A."/>
            <person name="Mizoue K."/>
            <person name="Eguchi T."/>
        </authorList>
    </citation>
    <scope>NUCLEOTIDE SEQUENCE [LARGE SCALE GENOMIC DNA]</scope>
    <source>
        <strain evidence="2 3">A-8890</strain>
    </source>
</reference>
<organism evidence="2 3">
    <name type="scientific">Streptomyces graminofaciens</name>
    <dbReference type="NCBI Taxonomy" id="68212"/>
    <lineage>
        <taxon>Bacteria</taxon>
        <taxon>Bacillati</taxon>
        <taxon>Actinomycetota</taxon>
        <taxon>Actinomycetes</taxon>
        <taxon>Kitasatosporales</taxon>
        <taxon>Streptomycetaceae</taxon>
        <taxon>Streptomyces</taxon>
    </lineage>
</organism>
<protein>
    <recommendedName>
        <fullName evidence="4">Secreted protein</fullName>
    </recommendedName>
</protein>
<keyword evidence="3" id="KW-1185">Reference proteome</keyword>